<dbReference type="EMBL" id="KQ087180">
    <property type="protein sequence ID" value="KLT45778.1"/>
    <property type="molecule type" value="Genomic_DNA"/>
</dbReference>
<dbReference type="PANTHER" id="PTHR13379">
    <property type="entry name" value="UNCHARACTERIZED DUF1308"/>
    <property type="match status" value="1"/>
</dbReference>
<keyword evidence="3" id="KW-1185">Reference proteome</keyword>
<evidence type="ECO:0000313" key="3">
    <source>
        <dbReference type="Proteomes" id="UP000053611"/>
    </source>
</evidence>
<dbReference type="PANTHER" id="PTHR13379:SF0">
    <property type="entry name" value="UPF0415 PROTEIN C7ORF25"/>
    <property type="match status" value="1"/>
</dbReference>
<evidence type="ECO:0000256" key="1">
    <source>
        <dbReference type="SAM" id="MobiDB-lite"/>
    </source>
</evidence>
<dbReference type="Proteomes" id="UP000053611">
    <property type="component" value="Unassembled WGS sequence"/>
</dbReference>
<dbReference type="STRING" id="879819.A0A0J0XXL0"/>
<accession>A0A0J0XXL0</accession>
<sequence>MRDHTTELHAARKLMEELRQHVNAFDPARLVFHPPVLDNSTGTLWHGDDTQGLKKFLDIIEQQHAQLEALLASGLPVHLDPFPVVQSLATLWKCVVLAEGPVPVVRMSIKLPATVPVREGFIDVVARGGAEWIRIYSKKVSALLAEFREQDSYLTDSDDEGDSSPSEPPLQPNSLTRIADDLLALAECVERIPGARPPQITLRLSRIEENPEGGHPDPRVGQTLDVIRKRGVNLVYGDFSDIPFARLPTALSAPERVAPSRRLNLDPTALMGLCSDLLHHPLPSSPDEARARFYRPPAVVKSAGHAGGGRGNWAGADEDDAAQSQNSRELVRALLEEMEAPLVETIRDTLDSAGTGEQVGLWATREAVQYLQETISCGEVIGEGLEQRRMRRLTGLEEGDFWERSRYAGKAGCLTHMSLNIFSEDGGMNALAKEVEEVGLRGVARRLEGRASLAKEALCANGMTSTHLSTAAICTTFVAEYLAVLAGGISAAPALPSALNPRRIPSPRVAQLSTPFTVVALHSLARGAAEGMTTLSMSHVVFRDLFAQRRWRVRGWAQGNYELEREKELAPSALETPHPVNAVVWLLPFRSLGEAKRVKFAAGDYSFPRFVERTLKDGERLLSGTVTPESM</sequence>
<evidence type="ECO:0008006" key="4">
    <source>
        <dbReference type="Google" id="ProtNLM"/>
    </source>
</evidence>
<dbReference type="RefSeq" id="XP_018282269.1">
    <property type="nucleotide sequence ID" value="XM_018421976.1"/>
</dbReference>
<evidence type="ECO:0000313" key="2">
    <source>
        <dbReference type="EMBL" id="KLT45778.1"/>
    </source>
</evidence>
<gene>
    <name evidence="2" type="ORF">CC85DRAFT_282408</name>
</gene>
<feature type="region of interest" description="Disordered" evidence="1">
    <location>
        <begin position="154"/>
        <end position="173"/>
    </location>
</feature>
<reference evidence="2 3" key="1">
    <citation type="submission" date="2015-03" db="EMBL/GenBank/DDBJ databases">
        <title>Genomics and transcriptomics of the oil-accumulating basidiomycete yeast T. oleaginosus allow insights into substrate utilization and the diverse evolutionary trajectories of mating systems in fungi.</title>
        <authorList>
            <consortium name="DOE Joint Genome Institute"/>
            <person name="Kourist R."/>
            <person name="Kracht O."/>
            <person name="Bracharz F."/>
            <person name="Lipzen A."/>
            <person name="Nolan M."/>
            <person name="Ohm R."/>
            <person name="Grigoriev I."/>
            <person name="Sun S."/>
            <person name="Heitman J."/>
            <person name="Bruck T."/>
            <person name="Nowrousian M."/>
        </authorList>
    </citation>
    <scope>NUCLEOTIDE SEQUENCE [LARGE SCALE GENOMIC DNA]</scope>
    <source>
        <strain evidence="2 3">IBC0246</strain>
    </source>
</reference>
<dbReference type="GeneID" id="28982579"/>
<feature type="region of interest" description="Disordered" evidence="1">
    <location>
        <begin position="301"/>
        <end position="325"/>
    </location>
</feature>
<organism evidence="2 3">
    <name type="scientific">Cutaneotrichosporon oleaginosum</name>
    <dbReference type="NCBI Taxonomy" id="879819"/>
    <lineage>
        <taxon>Eukaryota</taxon>
        <taxon>Fungi</taxon>
        <taxon>Dikarya</taxon>
        <taxon>Basidiomycota</taxon>
        <taxon>Agaricomycotina</taxon>
        <taxon>Tremellomycetes</taxon>
        <taxon>Trichosporonales</taxon>
        <taxon>Trichosporonaceae</taxon>
        <taxon>Cutaneotrichosporon</taxon>
    </lineage>
</organism>
<protein>
    <recommendedName>
        <fullName evidence="4">DUF1308 domain-containing protein</fullName>
    </recommendedName>
</protein>
<name>A0A0J0XXL0_9TREE</name>
<dbReference type="AlphaFoldDB" id="A0A0J0XXL0"/>
<proteinExistence type="predicted"/>
<dbReference type="OrthoDB" id="14527at2759"/>